<dbReference type="InParanoid" id="A0A4W3HI82"/>
<dbReference type="PANTHER" id="PTHR33332">
    <property type="entry name" value="REVERSE TRANSCRIPTASE DOMAIN-CONTAINING PROTEIN"/>
    <property type="match status" value="1"/>
</dbReference>
<dbReference type="PROSITE" id="PS50878">
    <property type="entry name" value="RT_POL"/>
    <property type="match status" value="1"/>
</dbReference>
<evidence type="ECO:0000256" key="1">
    <source>
        <dbReference type="SAM" id="MobiDB-lite"/>
    </source>
</evidence>
<dbReference type="Ensembl" id="ENSCMIT00000015334.1">
    <property type="protein sequence ID" value="ENSCMIP00000015020.1"/>
    <property type="gene ID" value="ENSCMIG00000007374.1"/>
</dbReference>
<dbReference type="GeneTree" id="ENSGT01010000222343"/>
<feature type="compositionally biased region" description="Low complexity" evidence="1">
    <location>
        <begin position="14"/>
        <end position="34"/>
    </location>
</feature>
<reference evidence="3" key="4">
    <citation type="submission" date="2025-08" db="UniProtKB">
        <authorList>
            <consortium name="Ensembl"/>
        </authorList>
    </citation>
    <scope>IDENTIFICATION</scope>
</reference>
<dbReference type="Proteomes" id="UP000314986">
    <property type="component" value="Unassembled WGS sequence"/>
</dbReference>
<feature type="compositionally biased region" description="Low complexity" evidence="1">
    <location>
        <begin position="41"/>
        <end position="57"/>
    </location>
</feature>
<dbReference type="AlphaFoldDB" id="A0A4W3HI82"/>
<feature type="region of interest" description="Disordered" evidence="1">
    <location>
        <begin position="10"/>
        <end position="68"/>
    </location>
</feature>
<dbReference type="InterPro" id="IPR000477">
    <property type="entry name" value="RT_dom"/>
</dbReference>
<reference evidence="4" key="1">
    <citation type="journal article" date="2006" name="Science">
        <title>Ancient noncoding elements conserved in the human genome.</title>
        <authorList>
            <person name="Venkatesh B."/>
            <person name="Kirkness E.F."/>
            <person name="Loh Y.H."/>
            <person name="Halpern A.L."/>
            <person name="Lee A.P."/>
            <person name="Johnson J."/>
            <person name="Dandona N."/>
            <person name="Viswanathan L.D."/>
            <person name="Tay A."/>
            <person name="Venter J.C."/>
            <person name="Strausberg R.L."/>
            <person name="Brenner S."/>
        </authorList>
    </citation>
    <scope>NUCLEOTIDE SEQUENCE [LARGE SCALE GENOMIC DNA]</scope>
</reference>
<accession>A0A4W3HI82</accession>
<reference evidence="4" key="3">
    <citation type="journal article" date="2014" name="Nature">
        <title>Elephant shark genome provides unique insights into gnathostome evolution.</title>
        <authorList>
            <consortium name="International Elephant Shark Genome Sequencing Consortium"/>
            <person name="Venkatesh B."/>
            <person name="Lee A.P."/>
            <person name="Ravi V."/>
            <person name="Maurya A.K."/>
            <person name="Lian M.M."/>
            <person name="Swann J.B."/>
            <person name="Ohta Y."/>
            <person name="Flajnik M.F."/>
            <person name="Sutoh Y."/>
            <person name="Kasahara M."/>
            <person name="Hoon S."/>
            <person name="Gangu V."/>
            <person name="Roy S.W."/>
            <person name="Irimia M."/>
            <person name="Korzh V."/>
            <person name="Kondrychyn I."/>
            <person name="Lim Z.W."/>
            <person name="Tay B.H."/>
            <person name="Tohari S."/>
            <person name="Kong K.W."/>
            <person name="Ho S."/>
            <person name="Lorente-Galdos B."/>
            <person name="Quilez J."/>
            <person name="Marques-Bonet T."/>
            <person name="Raney B.J."/>
            <person name="Ingham P.W."/>
            <person name="Tay A."/>
            <person name="Hillier L.W."/>
            <person name="Minx P."/>
            <person name="Boehm T."/>
            <person name="Wilson R.K."/>
            <person name="Brenner S."/>
            <person name="Warren W.C."/>
        </authorList>
    </citation>
    <scope>NUCLEOTIDE SEQUENCE [LARGE SCALE GENOMIC DNA]</scope>
</reference>
<reference evidence="4" key="2">
    <citation type="journal article" date="2007" name="PLoS Biol.">
        <title>Survey sequencing and comparative analysis of the elephant shark (Callorhinchus milii) genome.</title>
        <authorList>
            <person name="Venkatesh B."/>
            <person name="Kirkness E.F."/>
            <person name="Loh Y.H."/>
            <person name="Halpern A.L."/>
            <person name="Lee A.P."/>
            <person name="Johnson J."/>
            <person name="Dandona N."/>
            <person name="Viswanathan L.D."/>
            <person name="Tay A."/>
            <person name="Venter J.C."/>
            <person name="Strausberg R.L."/>
            <person name="Brenner S."/>
        </authorList>
    </citation>
    <scope>NUCLEOTIDE SEQUENCE [LARGE SCALE GENOMIC DNA]</scope>
</reference>
<evidence type="ECO:0000259" key="2">
    <source>
        <dbReference type="PROSITE" id="PS50878"/>
    </source>
</evidence>
<dbReference type="Pfam" id="PF00078">
    <property type="entry name" value="RVT_1"/>
    <property type="match status" value="1"/>
</dbReference>
<protein>
    <recommendedName>
        <fullName evidence="2">Reverse transcriptase domain-containing protein</fullName>
    </recommendedName>
</protein>
<reference evidence="3" key="5">
    <citation type="submission" date="2025-09" db="UniProtKB">
        <authorList>
            <consortium name="Ensembl"/>
        </authorList>
    </citation>
    <scope>IDENTIFICATION</scope>
</reference>
<feature type="domain" description="Reverse transcriptase" evidence="2">
    <location>
        <begin position="92"/>
        <end position="281"/>
    </location>
</feature>
<proteinExistence type="predicted"/>
<sequence length="281" mass="30255">MLDFLETKIEGIRSATSAPSTATPTSSFPHDSPATHPPHTPSTLSLSPPSPRLSANSSPPPAPSIPSLPLSSSPSSTFWPPLLSDVINLFLSTVPVPTPLKTAVITPILKIPSLDPSLISSYHPISNLPILSKVLERVITSQLHSFLSHHSLFEPLQSGFCTAHSTETALVKATNDILNICDQYSLCLLVLLDLSAAFDTVNHSILIHSLSALLNLHGPALDWIDFYLSHRLHFVASNGFSSSPHTVMSGVPQGSVLGPLLFNIHMLPFGDIFRRHGVNFH</sequence>
<name>A0A4W3HI82_CALMI</name>
<evidence type="ECO:0000313" key="4">
    <source>
        <dbReference type="Proteomes" id="UP000314986"/>
    </source>
</evidence>
<evidence type="ECO:0000313" key="3">
    <source>
        <dbReference type="Ensembl" id="ENSCMIP00000015020.1"/>
    </source>
</evidence>
<organism evidence="3 4">
    <name type="scientific">Callorhinchus milii</name>
    <name type="common">Ghost shark</name>
    <dbReference type="NCBI Taxonomy" id="7868"/>
    <lineage>
        <taxon>Eukaryota</taxon>
        <taxon>Metazoa</taxon>
        <taxon>Chordata</taxon>
        <taxon>Craniata</taxon>
        <taxon>Vertebrata</taxon>
        <taxon>Chondrichthyes</taxon>
        <taxon>Holocephali</taxon>
        <taxon>Chimaeriformes</taxon>
        <taxon>Callorhinchidae</taxon>
        <taxon>Callorhinchus</taxon>
    </lineage>
</organism>
<dbReference type="InterPro" id="IPR043502">
    <property type="entry name" value="DNA/RNA_pol_sf"/>
</dbReference>
<dbReference type="SUPFAM" id="SSF56672">
    <property type="entry name" value="DNA/RNA polymerases"/>
    <property type="match status" value="1"/>
</dbReference>
<dbReference type="OMA" id="CTAHSTE"/>
<keyword evidence="4" id="KW-1185">Reference proteome</keyword>